<dbReference type="GO" id="GO:0042803">
    <property type="term" value="F:protein homodimerization activity"/>
    <property type="evidence" value="ECO:0007669"/>
    <property type="project" value="TreeGrafter"/>
</dbReference>
<name>A0A3P9BD53_9CICH</name>
<dbReference type="InterPro" id="IPR000742">
    <property type="entry name" value="EGF"/>
</dbReference>
<reference evidence="6" key="2">
    <citation type="submission" date="2025-08" db="UniProtKB">
        <authorList>
            <consortium name="Ensembl"/>
        </authorList>
    </citation>
    <scope>IDENTIFICATION</scope>
</reference>
<dbReference type="GeneTree" id="ENSGT01030000234566"/>
<dbReference type="GO" id="GO:0007165">
    <property type="term" value="P:signal transduction"/>
    <property type="evidence" value="ECO:0007669"/>
    <property type="project" value="InterPro"/>
</dbReference>
<evidence type="ECO:0000256" key="3">
    <source>
        <dbReference type="ARBA" id="ARBA00023157"/>
    </source>
</evidence>
<keyword evidence="4" id="KW-0812">Transmembrane</keyword>
<dbReference type="FunFam" id="2.10.25.10:FF:000026">
    <property type="entry name" value="Teneurin transmembrane protein 2"/>
    <property type="match status" value="1"/>
</dbReference>
<evidence type="ECO:0000256" key="4">
    <source>
        <dbReference type="SAM" id="Phobius"/>
    </source>
</evidence>
<dbReference type="Pfam" id="PF25024">
    <property type="entry name" value="EGF_TEN"/>
    <property type="match status" value="1"/>
</dbReference>
<feature type="domain" description="Teneurin N-terminal" evidence="5">
    <location>
        <begin position="1"/>
        <end position="37"/>
    </location>
</feature>
<dbReference type="Ensembl" id="ENSMZET00005008127.1">
    <property type="protein sequence ID" value="ENSMZEP00005007808.1"/>
    <property type="gene ID" value="ENSMZEG00005005950.1"/>
</dbReference>
<keyword evidence="7" id="KW-1185">Reference proteome</keyword>
<evidence type="ECO:0000313" key="6">
    <source>
        <dbReference type="Ensembl" id="ENSMZEP00005007808.1"/>
    </source>
</evidence>
<dbReference type="InterPro" id="IPR057629">
    <property type="entry name" value="Teneurin1-4_GBD"/>
</dbReference>
<dbReference type="Proteomes" id="UP000265160">
    <property type="component" value="LG6"/>
</dbReference>
<evidence type="ECO:0000313" key="7">
    <source>
        <dbReference type="Proteomes" id="UP000265160"/>
    </source>
</evidence>
<evidence type="ECO:0000256" key="1">
    <source>
        <dbReference type="ARBA" id="ARBA00022536"/>
    </source>
</evidence>
<dbReference type="PROSITE" id="PS01186">
    <property type="entry name" value="EGF_2"/>
    <property type="match status" value="2"/>
</dbReference>
<dbReference type="STRING" id="106582.ENSMZEP00005007808"/>
<dbReference type="FunFam" id="2.10.25.10:FF:000013">
    <property type="entry name" value="Teneurin transmembrane protein 4"/>
    <property type="match status" value="1"/>
</dbReference>
<dbReference type="AlphaFoldDB" id="A0A3P9BD53"/>
<keyword evidence="4" id="KW-1133">Transmembrane helix</keyword>
<dbReference type="Pfam" id="PF06484">
    <property type="entry name" value="Ten_N"/>
    <property type="match status" value="1"/>
</dbReference>
<dbReference type="GO" id="GO:0007157">
    <property type="term" value="P:heterophilic cell-cell adhesion via plasma membrane cell adhesion molecules"/>
    <property type="evidence" value="ECO:0007669"/>
    <property type="project" value="TreeGrafter"/>
</dbReference>
<proteinExistence type="predicted"/>
<dbReference type="SMART" id="SM00181">
    <property type="entry name" value="EGF"/>
    <property type="match status" value="5"/>
</dbReference>
<dbReference type="SUPFAM" id="SSF57196">
    <property type="entry name" value="EGF/Laminin"/>
    <property type="match status" value="1"/>
</dbReference>
<dbReference type="PROSITE" id="PS51361">
    <property type="entry name" value="TENEURIN_N"/>
    <property type="match status" value="1"/>
</dbReference>
<feature type="transmembrane region" description="Helical" evidence="4">
    <location>
        <begin position="37"/>
        <end position="62"/>
    </location>
</feature>
<dbReference type="GO" id="GO:0048666">
    <property type="term" value="P:neuron development"/>
    <property type="evidence" value="ECO:0007669"/>
    <property type="project" value="TreeGrafter"/>
</dbReference>
<keyword evidence="2" id="KW-0677">Repeat</keyword>
<dbReference type="PANTHER" id="PTHR11219">
    <property type="entry name" value="TENEURIN AND N-ACETYLGLUCOSAMINE-1-PHOSPHODIESTER ALPHA-N-ACETYLGLUCOSAMINIDASE"/>
    <property type="match status" value="1"/>
</dbReference>
<dbReference type="GO" id="GO:0046982">
    <property type="term" value="F:protein heterodimerization activity"/>
    <property type="evidence" value="ECO:0007669"/>
    <property type="project" value="TreeGrafter"/>
</dbReference>
<sequence length="470" mass="50911">MATGSVYSPPTRPLPRNTLSRSAFKFKKSSKYCSWRCTALSAVGLSVLLSVMLCYCIAMHLFGLNWQLQESEGYGAFENGGGGRDTTPNTFIVLMCFPSAGKMLFLENNTIDTGEVDVGRRAIQDIPAGVFWRSQLYIDQPQFLKFNISVQRDALVGVYGRKGLPPSHTQYDFVELLDGSRLISKDKRALKESEGGPRHIRSVNVHEAGFIQYLDTGIWHLAFYNDGRNTEQVSYNTIIIESIMECPHNCHGNGECLSGICHCFPGFLGPDCSRASCPVLCSGNGQYSRGRCQCYSGWKGTECDVPANQCIDIHCGGHGICIMGACICNTGYKGENCEEGKSVKVSPHCSAHGVCIHGECHCQPGGVEPAVKLPRPCVQTSVQHGTYNAETSTCACDQNWTGADCSLEVCEVDCGSHGGWTGSVCDQKACHPLCSKNGVCKTGKCECDQGWTGGTATLVSGSHTRTHNIT</sequence>
<dbReference type="PROSITE" id="PS00022">
    <property type="entry name" value="EGF_1"/>
    <property type="match status" value="2"/>
</dbReference>
<dbReference type="Gene3D" id="2.10.25.10">
    <property type="entry name" value="Laminin"/>
    <property type="match status" value="3"/>
</dbReference>
<dbReference type="GO" id="GO:0043005">
    <property type="term" value="C:neuron projection"/>
    <property type="evidence" value="ECO:0007669"/>
    <property type="project" value="TreeGrafter"/>
</dbReference>
<dbReference type="GO" id="GO:0050839">
    <property type="term" value="F:cell adhesion molecule binding"/>
    <property type="evidence" value="ECO:0007669"/>
    <property type="project" value="TreeGrafter"/>
</dbReference>
<keyword evidence="1" id="KW-0245">EGF-like domain</keyword>
<evidence type="ECO:0000259" key="5">
    <source>
        <dbReference type="PROSITE" id="PS51361"/>
    </source>
</evidence>
<dbReference type="Gene3D" id="2.60.120.260">
    <property type="entry name" value="Galactose-binding domain-like"/>
    <property type="match status" value="1"/>
</dbReference>
<evidence type="ECO:0000256" key="2">
    <source>
        <dbReference type="ARBA" id="ARBA00022737"/>
    </source>
</evidence>
<reference evidence="6" key="3">
    <citation type="submission" date="2025-09" db="UniProtKB">
        <authorList>
            <consortium name="Ensembl"/>
        </authorList>
    </citation>
    <scope>IDENTIFICATION</scope>
</reference>
<dbReference type="InterPro" id="IPR009471">
    <property type="entry name" value="Ten_N"/>
</dbReference>
<dbReference type="GO" id="GO:0016020">
    <property type="term" value="C:membrane"/>
    <property type="evidence" value="ECO:0007669"/>
    <property type="project" value="InterPro"/>
</dbReference>
<keyword evidence="4" id="KW-0472">Membrane</keyword>
<accession>A0A3P9BD53</accession>
<organism evidence="6 7">
    <name type="scientific">Maylandia zebra</name>
    <name type="common">zebra mbuna</name>
    <dbReference type="NCBI Taxonomy" id="106582"/>
    <lineage>
        <taxon>Eukaryota</taxon>
        <taxon>Metazoa</taxon>
        <taxon>Chordata</taxon>
        <taxon>Craniata</taxon>
        <taxon>Vertebrata</taxon>
        <taxon>Euteleostomi</taxon>
        <taxon>Actinopterygii</taxon>
        <taxon>Neopterygii</taxon>
        <taxon>Teleostei</taxon>
        <taxon>Neoteleostei</taxon>
        <taxon>Acanthomorphata</taxon>
        <taxon>Ovalentaria</taxon>
        <taxon>Cichlomorphae</taxon>
        <taxon>Cichliformes</taxon>
        <taxon>Cichlidae</taxon>
        <taxon>African cichlids</taxon>
        <taxon>Pseudocrenilabrinae</taxon>
        <taxon>Haplochromini</taxon>
        <taxon>Maylandia</taxon>
        <taxon>Maylandia zebra complex</taxon>
    </lineage>
</organism>
<reference evidence="6 7" key="1">
    <citation type="journal article" date="2014" name="Nature">
        <title>The genomic substrate for adaptive radiation in African cichlid fish.</title>
        <authorList>
            <person name="Brawand D."/>
            <person name="Wagner C.E."/>
            <person name="Li Y.I."/>
            <person name="Malinsky M."/>
            <person name="Keller I."/>
            <person name="Fan S."/>
            <person name="Simakov O."/>
            <person name="Ng A.Y."/>
            <person name="Lim Z.W."/>
            <person name="Bezault E."/>
            <person name="Turner-Maier J."/>
            <person name="Johnson J."/>
            <person name="Alcazar R."/>
            <person name="Noh H.J."/>
            <person name="Russell P."/>
            <person name="Aken B."/>
            <person name="Alfoldi J."/>
            <person name="Amemiya C."/>
            <person name="Azzouzi N."/>
            <person name="Baroiller J.F."/>
            <person name="Barloy-Hubler F."/>
            <person name="Berlin A."/>
            <person name="Bloomquist R."/>
            <person name="Carleton K.L."/>
            <person name="Conte M.A."/>
            <person name="D'Cotta H."/>
            <person name="Eshel O."/>
            <person name="Gaffney L."/>
            <person name="Galibert F."/>
            <person name="Gante H.F."/>
            <person name="Gnerre S."/>
            <person name="Greuter L."/>
            <person name="Guyon R."/>
            <person name="Haddad N.S."/>
            <person name="Haerty W."/>
            <person name="Harris R.M."/>
            <person name="Hofmann H.A."/>
            <person name="Hourlier T."/>
            <person name="Hulata G."/>
            <person name="Jaffe D.B."/>
            <person name="Lara M."/>
            <person name="Lee A.P."/>
            <person name="MacCallum I."/>
            <person name="Mwaiko S."/>
            <person name="Nikaido M."/>
            <person name="Nishihara H."/>
            <person name="Ozouf-Costaz C."/>
            <person name="Penman D.J."/>
            <person name="Przybylski D."/>
            <person name="Rakotomanga M."/>
            <person name="Renn S.C.P."/>
            <person name="Ribeiro F.J."/>
            <person name="Ron M."/>
            <person name="Salzburger W."/>
            <person name="Sanchez-Pulido L."/>
            <person name="Santos M.E."/>
            <person name="Searle S."/>
            <person name="Sharpe T."/>
            <person name="Swofford R."/>
            <person name="Tan F.J."/>
            <person name="Williams L."/>
            <person name="Young S."/>
            <person name="Yin S."/>
            <person name="Okada N."/>
            <person name="Kocher T.D."/>
            <person name="Miska E.A."/>
            <person name="Lander E.S."/>
            <person name="Venkatesh B."/>
            <person name="Fernald R.D."/>
            <person name="Meyer A."/>
            <person name="Ponting C.P."/>
            <person name="Streelman J.T."/>
            <person name="Lindblad-Toh K."/>
            <person name="Seehausen O."/>
            <person name="Di Palma F."/>
        </authorList>
    </citation>
    <scope>NUCLEOTIDE SEQUENCE</scope>
</reference>
<dbReference type="FunFam" id="2.60.120.260:FF:000008">
    <property type="entry name" value="teneurin-3 isoform X2"/>
    <property type="match status" value="1"/>
</dbReference>
<dbReference type="PANTHER" id="PTHR11219:SF65">
    <property type="entry name" value="TENEURIN-3"/>
    <property type="match status" value="1"/>
</dbReference>
<dbReference type="InterPro" id="IPR051216">
    <property type="entry name" value="Teneurin"/>
</dbReference>
<dbReference type="Pfam" id="PF23093">
    <property type="entry name" value="GBD_Tenm3"/>
    <property type="match status" value="1"/>
</dbReference>
<keyword evidence="3" id="KW-1015">Disulfide bond</keyword>
<protein>
    <submittedName>
        <fullName evidence="6">Teneurin-3-like</fullName>
    </submittedName>
</protein>